<evidence type="ECO:0000256" key="1">
    <source>
        <dbReference type="ARBA" id="ARBA00004123"/>
    </source>
</evidence>
<evidence type="ECO:0000313" key="11">
    <source>
        <dbReference type="EMBL" id="KAG5987933.1"/>
    </source>
</evidence>
<dbReference type="InterPro" id="IPR007128">
    <property type="entry name" value="PMF1/Nnf1"/>
</dbReference>
<keyword evidence="3" id="KW-0158">Chromosome</keyword>
<evidence type="ECO:0000256" key="6">
    <source>
        <dbReference type="ARBA" id="ARBA00022838"/>
    </source>
</evidence>
<dbReference type="Pfam" id="PF03980">
    <property type="entry name" value="Nnf1"/>
    <property type="match status" value="1"/>
</dbReference>
<comment type="caution">
    <text evidence="11">The sequence shown here is derived from an EMBL/GenBank/DDBJ whole genome shotgun (WGS) entry which is preliminary data.</text>
</comment>
<feature type="compositionally biased region" description="Pro residues" evidence="10">
    <location>
        <begin position="37"/>
        <end position="48"/>
    </location>
</feature>
<evidence type="ECO:0000256" key="5">
    <source>
        <dbReference type="ARBA" id="ARBA00022776"/>
    </source>
</evidence>
<keyword evidence="7" id="KW-0539">Nucleus</keyword>
<protein>
    <recommendedName>
        <fullName evidence="13">Nnf1</fullName>
    </recommendedName>
</protein>
<dbReference type="GO" id="GO:0005634">
    <property type="term" value="C:nucleus"/>
    <property type="evidence" value="ECO:0007669"/>
    <property type="project" value="UniProtKB-SubCell"/>
</dbReference>
<reference evidence="11" key="1">
    <citation type="journal article" date="2020" name="bioRxiv">
        <title>Whole genome comparisons of ergot fungi reveals the divergence and evolution of species within the genus Claviceps are the result of varying mechanisms driving genome evolution and host range expansion.</title>
        <authorList>
            <person name="Wyka S.A."/>
            <person name="Mondo S.J."/>
            <person name="Liu M."/>
            <person name="Dettman J."/>
            <person name="Nalam V."/>
            <person name="Broders K.D."/>
        </authorList>
    </citation>
    <scope>NUCLEOTIDE SEQUENCE</scope>
    <source>
        <strain evidence="11">CCC 602</strain>
    </source>
</reference>
<evidence type="ECO:0000256" key="2">
    <source>
        <dbReference type="ARBA" id="ARBA00004629"/>
    </source>
</evidence>
<organism evidence="11 12">
    <name type="scientific">Claviceps pusilla</name>
    <dbReference type="NCBI Taxonomy" id="123648"/>
    <lineage>
        <taxon>Eukaryota</taxon>
        <taxon>Fungi</taxon>
        <taxon>Dikarya</taxon>
        <taxon>Ascomycota</taxon>
        <taxon>Pezizomycotina</taxon>
        <taxon>Sordariomycetes</taxon>
        <taxon>Hypocreomycetidae</taxon>
        <taxon>Hypocreales</taxon>
        <taxon>Clavicipitaceae</taxon>
        <taxon>Claviceps</taxon>
    </lineage>
</organism>
<dbReference type="GO" id="GO:0000444">
    <property type="term" value="C:MIS12/MIND type complex"/>
    <property type="evidence" value="ECO:0007669"/>
    <property type="project" value="InterPro"/>
</dbReference>
<evidence type="ECO:0000256" key="7">
    <source>
        <dbReference type="ARBA" id="ARBA00023242"/>
    </source>
</evidence>
<dbReference type="PANTHER" id="PTHR15459:SF3">
    <property type="entry name" value="POLYAMINE-MODULATED FACTOR 1"/>
    <property type="match status" value="1"/>
</dbReference>
<feature type="region of interest" description="Disordered" evidence="10">
    <location>
        <begin position="1"/>
        <end position="57"/>
    </location>
</feature>
<evidence type="ECO:0000256" key="8">
    <source>
        <dbReference type="ARBA" id="ARBA00023306"/>
    </source>
</evidence>
<evidence type="ECO:0000313" key="12">
    <source>
        <dbReference type="Proteomes" id="UP000748025"/>
    </source>
</evidence>
<dbReference type="PANTHER" id="PTHR15459">
    <property type="entry name" value="POLYAMINE-MODULATED FACTOR 1"/>
    <property type="match status" value="1"/>
</dbReference>
<name>A0A9P7N3H8_9HYPO</name>
<evidence type="ECO:0000256" key="10">
    <source>
        <dbReference type="SAM" id="MobiDB-lite"/>
    </source>
</evidence>
<dbReference type="GO" id="GO:0007059">
    <property type="term" value="P:chromosome segregation"/>
    <property type="evidence" value="ECO:0007669"/>
    <property type="project" value="TreeGrafter"/>
</dbReference>
<keyword evidence="5" id="KW-0498">Mitosis</keyword>
<evidence type="ECO:0008006" key="13">
    <source>
        <dbReference type="Google" id="ProtNLM"/>
    </source>
</evidence>
<dbReference type="EMBL" id="SRPW01003183">
    <property type="protein sequence ID" value="KAG5987933.1"/>
    <property type="molecule type" value="Genomic_DNA"/>
</dbReference>
<dbReference type="OrthoDB" id="18453at2759"/>
<evidence type="ECO:0000256" key="3">
    <source>
        <dbReference type="ARBA" id="ARBA00022454"/>
    </source>
</evidence>
<feature type="non-terminal residue" evidence="11">
    <location>
        <position position="259"/>
    </location>
</feature>
<evidence type="ECO:0000256" key="9">
    <source>
        <dbReference type="ARBA" id="ARBA00023328"/>
    </source>
</evidence>
<keyword evidence="4" id="KW-0132">Cell division</keyword>
<comment type="subcellular location">
    <subcellularLocation>
        <location evidence="2">Chromosome</location>
        <location evidence="2">Centromere</location>
        <location evidence="2">Kinetochore</location>
    </subcellularLocation>
    <subcellularLocation>
        <location evidence="1">Nucleus</location>
    </subcellularLocation>
</comment>
<proteinExistence type="predicted"/>
<dbReference type="AlphaFoldDB" id="A0A9P7N3H8"/>
<keyword evidence="6" id="KW-0995">Kinetochore</keyword>
<accession>A0A9P7N3H8</accession>
<keyword evidence="12" id="KW-1185">Reference proteome</keyword>
<gene>
    <name evidence="11" type="ORF">E4U43_004896</name>
</gene>
<dbReference type="Proteomes" id="UP000748025">
    <property type="component" value="Unassembled WGS sequence"/>
</dbReference>
<keyword evidence="9" id="KW-0137">Centromere</keyword>
<keyword evidence="8" id="KW-0131">Cell cycle</keyword>
<feature type="compositionally biased region" description="Basic and acidic residues" evidence="10">
    <location>
        <begin position="135"/>
        <end position="157"/>
    </location>
</feature>
<evidence type="ECO:0000256" key="4">
    <source>
        <dbReference type="ARBA" id="ARBA00022618"/>
    </source>
</evidence>
<dbReference type="GO" id="GO:0051301">
    <property type="term" value="P:cell division"/>
    <property type="evidence" value="ECO:0007669"/>
    <property type="project" value="UniProtKB-KW"/>
</dbReference>
<feature type="region of interest" description="Disordered" evidence="10">
    <location>
        <begin position="135"/>
        <end position="159"/>
    </location>
</feature>
<feature type="compositionally biased region" description="Low complexity" evidence="10">
    <location>
        <begin position="22"/>
        <end position="36"/>
    </location>
</feature>
<sequence>QQQEQEQQQQQQQQQEEEQEQEQQQQQQQQEQEQQPQPQPQPHQPPGPRAQRLHQIHAASLTRTLDKLSYENLAPCFPTIARRAEPILRQVQSQMVHKLREKSEAEFEAILLARGVVGKLNELEGVVGKAAEAAKQAEEAEEAKGPQEGRGKRRGMEEGGCVAPHLLPPQDILAAHLSPPLAAHQSLLNARLQTTQAQNALLADHVRQQRRQIDQLLDLLDRAVEDVRGANAVLGDVVDELAAESRAVDAELRGVGGDE</sequence>
<feature type="compositionally biased region" description="Low complexity" evidence="10">
    <location>
        <begin position="1"/>
        <end position="14"/>
    </location>
</feature>